<keyword evidence="2" id="KW-1185">Reference proteome</keyword>
<organism evidence="1 2">
    <name type="scientific">Cladobotryum mycophilum</name>
    <dbReference type="NCBI Taxonomy" id="491253"/>
    <lineage>
        <taxon>Eukaryota</taxon>
        <taxon>Fungi</taxon>
        <taxon>Dikarya</taxon>
        <taxon>Ascomycota</taxon>
        <taxon>Pezizomycotina</taxon>
        <taxon>Sordariomycetes</taxon>
        <taxon>Hypocreomycetidae</taxon>
        <taxon>Hypocreales</taxon>
        <taxon>Hypocreaceae</taxon>
        <taxon>Cladobotryum</taxon>
    </lineage>
</organism>
<dbReference type="EMBL" id="JAVFKD010000016">
    <property type="protein sequence ID" value="KAK5988004.1"/>
    <property type="molecule type" value="Genomic_DNA"/>
</dbReference>
<evidence type="ECO:0000313" key="2">
    <source>
        <dbReference type="Proteomes" id="UP001338125"/>
    </source>
</evidence>
<dbReference type="Gene3D" id="1.10.600.10">
    <property type="entry name" value="Farnesyl Diphosphate Synthase"/>
    <property type="match status" value="1"/>
</dbReference>
<reference evidence="1 2" key="1">
    <citation type="submission" date="2024-01" db="EMBL/GenBank/DDBJ databases">
        <title>Complete genome of Cladobotryum mycophilum ATHUM6906.</title>
        <authorList>
            <person name="Christinaki A.C."/>
            <person name="Myridakis A.I."/>
            <person name="Kouvelis V.N."/>
        </authorList>
    </citation>
    <scope>NUCLEOTIDE SEQUENCE [LARGE SCALE GENOMIC DNA]</scope>
    <source>
        <strain evidence="1 2">ATHUM6906</strain>
    </source>
</reference>
<name>A0ABR0S764_9HYPO</name>
<protein>
    <submittedName>
        <fullName evidence="1">Uncharacterized protein</fullName>
    </submittedName>
</protein>
<dbReference type="InterPro" id="IPR008949">
    <property type="entry name" value="Isoprenoid_synthase_dom_sf"/>
</dbReference>
<dbReference type="SUPFAM" id="SSF48576">
    <property type="entry name" value="Terpenoid synthases"/>
    <property type="match status" value="1"/>
</dbReference>
<evidence type="ECO:0000313" key="1">
    <source>
        <dbReference type="EMBL" id="KAK5988004.1"/>
    </source>
</evidence>
<dbReference type="Proteomes" id="UP001338125">
    <property type="component" value="Unassembled WGS sequence"/>
</dbReference>
<sequence length="353" mass="39592">MTVTCTTPSIQSGDFTALLSQKQFDIFSFTDVTHLGTEEKIAVAKALDIVLLEFLRSINYQHPQRLPDRELRDQLWAWADANVKSIPGCKLSVIETILEVSASLTEWYYPLAELDTRLHVAKLTTAVLSGDDGQTGNSGRSLNYFLYDILRGQKVQGQWQNMFADVVKDMVEHYGAMDPRIGAFAASDVVLWVEAQPTENHFAATLPPHYSLIPAGKKTNGCCPDGFASIFREWTGASSGWIAPIFKPSRDTEVPYEYWITSLANLKVFLNLGNDLFSVPKEILQNDAYNYMGLATISKRQANTPSRFTCADATHSVQGWTFRDTLCETMESIRDATLALDRAFVQFERYLLT</sequence>
<proteinExistence type="predicted"/>
<comment type="caution">
    <text evidence="1">The sequence shown here is derived from an EMBL/GenBank/DDBJ whole genome shotgun (WGS) entry which is preliminary data.</text>
</comment>
<accession>A0ABR0S764</accession>
<gene>
    <name evidence="1" type="ORF">PT974_12140</name>
</gene>